<keyword evidence="2" id="KW-1185">Reference proteome</keyword>
<name>A0A0K9PA33_ZOSMR</name>
<accession>A0A0K9PA33</accession>
<sequence>MNGITANQKVSSDHISIQHARILALTEVDVPTWVYCRLQIITQGVICRNQLIHRIAVGFRCESDAMNGMVIPKNNAIAINPIVSGGADGEYPRTK</sequence>
<dbReference type="AlphaFoldDB" id="A0A0K9PA33"/>
<dbReference type="Proteomes" id="UP000036987">
    <property type="component" value="Unassembled WGS sequence"/>
</dbReference>
<evidence type="ECO:0000313" key="2">
    <source>
        <dbReference type="Proteomes" id="UP000036987"/>
    </source>
</evidence>
<proteinExistence type="predicted"/>
<gene>
    <name evidence="1" type="ORF">ZOSMA_30G01110</name>
</gene>
<dbReference type="EMBL" id="LFYR01001011">
    <property type="protein sequence ID" value="KMZ65831.1"/>
    <property type="molecule type" value="Genomic_DNA"/>
</dbReference>
<evidence type="ECO:0000313" key="1">
    <source>
        <dbReference type="EMBL" id="KMZ65831.1"/>
    </source>
</evidence>
<comment type="caution">
    <text evidence="1">The sequence shown here is derived from an EMBL/GenBank/DDBJ whole genome shotgun (WGS) entry which is preliminary data.</text>
</comment>
<reference evidence="2" key="1">
    <citation type="journal article" date="2016" name="Nature">
        <title>The genome of the seagrass Zostera marina reveals angiosperm adaptation to the sea.</title>
        <authorList>
            <person name="Olsen J.L."/>
            <person name="Rouze P."/>
            <person name="Verhelst B."/>
            <person name="Lin Y.-C."/>
            <person name="Bayer T."/>
            <person name="Collen J."/>
            <person name="Dattolo E."/>
            <person name="De Paoli E."/>
            <person name="Dittami S."/>
            <person name="Maumus F."/>
            <person name="Michel G."/>
            <person name="Kersting A."/>
            <person name="Lauritano C."/>
            <person name="Lohaus R."/>
            <person name="Toepel M."/>
            <person name="Tonon T."/>
            <person name="Vanneste K."/>
            <person name="Amirebrahimi M."/>
            <person name="Brakel J."/>
            <person name="Bostroem C."/>
            <person name="Chovatia M."/>
            <person name="Grimwood J."/>
            <person name="Jenkins J.W."/>
            <person name="Jueterbock A."/>
            <person name="Mraz A."/>
            <person name="Stam W.T."/>
            <person name="Tice H."/>
            <person name="Bornberg-Bauer E."/>
            <person name="Green P.J."/>
            <person name="Pearson G.A."/>
            <person name="Procaccini G."/>
            <person name="Duarte C.M."/>
            <person name="Schmutz J."/>
            <person name="Reusch T.B.H."/>
            <person name="Van de Peer Y."/>
        </authorList>
    </citation>
    <scope>NUCLEOTIDE SEQUENCE [LARGE SCALE GENOMIC DNA]</scope>
    <source>
        <strain evidence="2">cv. Finnish</strain>
    </source>
</reference>
<organism evidence="1 2">
    <name type="scientific">Zostera marina</name>
    <name type="common">Eelgrass</name>
    <dbReference type="NCBI Taxonomy" id="29655"/>
    <lineage>
        <taxon>Eukaryota</taxon>
        <taxon>Viridiplantae</taxon>
        <taxon>Streptophyta</taxon>
        <taxon>Embryophyta</taxon>
        <taxon>Tracheophyta</taxon>
        <taxon>Spermatophyta</taxon>
        <taxon>Magnoliopsida</taxon>
        <taxon>Liliopsida</taxon>
        <taxon>Zosteraceae</taxon>
        <taxon>Zostera</taxon>
    </lineage>
</organism>
<protein>
    <submittedName>
        <fullName evidence="1">Uncharacterized protein</fullName>
    </submittedName>
</protein>